<dbReference type="NCBIfam" id="TIGR02985">
    <property type="entry name" value="Sig70_bacteroi1"/>
    <property type="match status" value="1"/>
</dbReference>
<dbReference type="InterPro" id="IPR013249">
    <property type="entry name" value="RNA_pol_sigma70_r4_t2"/>
</dbReference>
<dbReference type="InterPro" id="IPR014327">
    <property type="entry name" value="RNA_pol_sigma70_bacteroid"/>
</dbReference>
<dbReference type="InterPro" id="IPR013325">
    <property type="entry name" value="RNA_pol_sigma_r2"/>
</dbReference>
<evidence type="ECO:0000313" key="8">
    <source>
        <dbReference type="Proteomes" id="UP000192678"/>
    </source>
</evidence>
<keyword evidence="3" id="KW-0731">Sigma factor</keyword>
<organism evidence="7 8">
    <name type="scientific">Pedobacter nyackensis</name>
    <dbReference type="NCBI Taxonomy" id="475255"/>
    <lineage>
        <taxon>Bacteria</taxon>
        <taxon>Pseudomonadati</taxon>
        <taxon>Bacteroidota</taxon>
        <taxon>Sphingobacteriia</taxon>
        <taxon>Sphingobacteriales</taxon>
        <taxon>Sphingobacteriaceae</taxon>
        <taxon>Pedobacter</taxon>
    </lineage>
</organism>
<dbReference type="SUPFAM" id="SSF88946">
    <property type="entry name" value="Sigma2 domain of RNA polymerase sigma factors"/>
    <property type="match status" value="1"/>
</dbReference>
<comment type="similarity">
    <text evidence="1">Belongs to the sigma-70 factor family. ECF subfamily.</text>
</comment>
<dbReference type="AlphaFoldDB" id="A0A1W2EPZ2"/>
<accession>A0A1W2EPZ2</accession>
<evidence type="ECO:0000256" key="2">
    <source>
        <dbReference type="ARBA" id="ARBA00023015"/>
    </source>
</evidence>
<dbReference type="Gene3D" id="1.10.1740.10">
    <property type="match status" value="1"/>
</dbReference>
<dbReference type="GO" id="GO:0003677">
    <property type="term" value="F:DNA binding"/>
    <property type="evidence" value="ECO:0007669"/>
    <property type="project" value="InterPro"/>
</dbReference>
<dbReference type="InterPro" id="IPR014284">
    <property type="entry name" value="RNA_pol_sigma-70_dom"/>
</dbReference>
<dbReference type="GO" id="GO:0006352">
    <property type="term" value="P:DNA-templated transcription initiation"/>
    <property type="evidence" value="ECO:0007669"/>
    <property type="project" value="InterPro"/>
</dbReference>
<dbReference type="Gene3D" id="1.10.10.10">
    <property type="entry name" value="Winged helix-like DNA-binding domain superfamily/Winged helix DNA-binding domain"/>
    <property type="match status" value="1"/>
</dbReference>
<keyword evidence="8" id="KW-1185">Reference proteome</keyword>
<dbReference type="PANTHER" id="PTHR43133">
    <property type="entry name" value="RNA POLYMERASE ECF-TYPE SIGMA FACTO"/>
    <property type="match status" value="1"/>
</dbReference>
<evidence type="ECO:0000313" key="7">
    <source>
        <dbReference type="EMBL" id="SMD11783.1"/>
    </source>
</evidence>
<evidence type="ECO:0000259" key="5">
    <source>
        <dbReference type="Pfam" id="PF04542"/>
    </source>
</evidence>
<dbReference type="Proteomes" id="UP000192678">
    <property type="component" value="Unassembled WGS sequence"/>
</dbReference>
<dbReference type="Pfam" id="PF08281">
    <property type="entry name" value="Sigma70_r4_2"/>
    <property type="match status" value="1"/>
</dbReference>
<evidence type="ECO:0000256" key="1">
    <source>
        <dbReference type="ARBA" id="ARBA00010641"/>
    </source>
</evidence>
<dbReference type="InterPro" id="IPR013324">
    <property type="entry name" value="RNA_pol_sigma_r3/r4-like"/>
</dbReference>
<dbReference type="STRING" id="475255.SAMN04488101_11480"/>
<dbReference type="InterPro" id="IPR007627">
    <property type="entry name" value="RNA_pol_sigma70_r2"/>
</dbReference>
<proteinExistence type="inferred from homology"/>
<feature type="domain" description="RNA polymerase sigma factor 70 region 4 type 2" evidence="6">
    <location>
        <begin position="125"/>
        <end position="175"/>
    </location>
</feature>
<dbReference type="NCBIfam" id="TIGR02937">
    <property type="entry name" value="sigma70-ECF"/>
    <property type="match status" value="1"/>
</dbReference>
<name>A0A1W2EPZ2_9SPHI</name>
<protein>
    <submittedName>
        <fullName evidence="7">RNA polymerase sigma-70 factor, ECF subfamily</fullName>
    </submittedName>
</protein>
<dbReference type="InterPro" id="IPR039425">
    <property type="entry name" value="RNA_pol_sigma-70-like"/>
</dbReference>
<dbReference type="EMBL" id="FWYB01000014">
    <property type="protein sequence ID" value="SMD11783.1"/>
    <property type="molecule type" value="Genomic_DNA"/>
</dbReference>
<sequence>MRAYPCFTDSELITLLCDGDENAFTEIYNRYWKQVLYYAAQKTGDMTAAEDIVQDVFVSLWKRRGELEIKSEFKNYLIVSIKYRVLKFLNRERTKRLAEESNGLTYDLLDDSTQQYLDFDELRSALEEMICLLPEKSALIYRMNKEDGLSHREIAYEMGMSEKAVNSNLVRTKKILRAGLHTFLFNFLL</sequence>
<keyword evidence="2" id="KW-0805">Transcription regulation</keyword>
<gene>
    <name evidence="7" type="ORF">SAMN04488101_11480</name>
</gene>
<dbReference type="GO" id="GO:0016987">
    <property type="term" value="F:sigma factor activity"/>
    <property type="evidence" value="ECO:0007669"/>
    <property type="project" value="UniProtKB-KW"/>
</dbReference>
<dbReference type="InterPro" id="IPR036388">
    <property type="entry name" value="WH-like_DNA-bd_sf"/>
</dbReference>
<dbReference type="SUPFAM" id="SSF88659">
    <property type="entry name" value="Sigma3 and sigma4 domains of RNA polymerase sigma factors"/>
    <property type="match status" value="1"/>
</dbReference>
<dbReference type="PANTHER" id="PTHR43133:SF46">
    <property type="entry name" value="RNA POLYMERASE SIGMA-70 FACTOR ECF SUBFAMILY"/>
    <property type="match status" value="1"/>
</dbReference>
<evidence type="ECO:0000256" key="4">
    <source>
        <dbReference type="ARBA" id="ARBA00023163"/>
    </source>
</evidence>
<reference evidence="7 8" key="1">
    <citation type="submission" date="2017-04" db="EMBL/GenBank/DDBJ databases">
        <authorList>
            <person name="Afonso C.L."/>
            <person name="Miller P.J."/>
            <person name="Scott M.A."/>
            <person name="Spackman E."/>
            <person name="Goraichik I."/>
            <person name="Dimitrov K.M."/>
            <person name="Suarez D.L."/>
            <person name="Swayne D.E."/>
        </authorList>
    </citation>
    <scope>NUCLEOTIDE SEQUENCE [LARGE SCALE GENOMIC DNA]</scope>
    <source>
        <strain evidence="7 8">DSM 19625</strain>
    </source>
</reference>
<evidence type="ECO:0000259" key="6">
    <source>
        <dbReference type="Pfam" id="PF08281"/>
    </source>
</evidence>
<keyword evidence="4" id="KW-0804">Transcription</keyword>
<evidence type="ECO:0000256" key="3">
    <source>
        <dbReference type="ARBA" id="ARBA00023082"/>
    </source>
</evidence>
<feature type="domain" description="RNA polymerase sigma-70 region 2" evidence="5">
    <location>
        <begin position="27"/>
        <end position="93"/>
    </location>
</feature>
<dbReference type="Pfam" id="PF04542">
    <property type="entry name" value="Sigma70_r2"/>
    <property type="match status" value="1"/>
</dbReference>